<dbReference type="PRINTS" id="PR00080">
    <property type="entry name" value="SDRFAMILY"/>
</dbReference>
<keyword evidence="6" id="KW-1185">Reference proteome</keyword>
<protein>
    <submittedName>
        <fullName evidence="5">Short-chain dehydrogenase</fullName>
    </submittedName>
</protein>
<sequence length="346" mass="37445">MKQGTGKTALVTGAGSGIGQELAKLFAQDGFNLVLVDHNEEPLHRLAEVFESNYGTETVTVINKDLAREDVAIELYEEVKAKGITVNILVNNAGISTYGKFATETNWEREKEVVHLNVLTTTLLTKLFLNDMVARNEGRILQLASMVSITPFPLMAVYAATKAYVWSLTQSLRNELKDTNVTVTALMPNATATNFFREADAPKLNVEGMLDDPAMVARDGYKALMKGEAKVVPGGLANKAQEVMAYLSPQEALAGMMRWLLTPKHESDRSDDKTPNWAIGLGVVAAAVAGYALVSAYNNLGPVDKMRYRYKAKSLGNSANNALSSVADSVLGAYHNGKAKVEEALA</sequence>
<name>A0A1P9X3X1_9BACT</name>
<evidence type="ECO:0000256" key="4">
    <source>
        <dbReference type="SAM" id="Phobius"/>
    </source>
</evidence>
<feature type="transmembrane region" description="Helical" evidence="4">
    <location>
        <begin position="277"/>
        <end position="300"/>
    </location>
</feature>
<evidence type="ECO:0000256" key="3">
    <source>
        <dbReference type="RuleBase" id="RU000363"/>
    </source>
</evidence>
<evidence type="ECO:0000313" key="6">
    <source>
        <dbReference type="Proteomes" id="UP000187941"/>
    </source>
</evidence>
<proteinExistence type="inferred from homology"/>
<dbReference type="CDD" id="cd05233">
    <property type="entry name" value="SDR_c"/>
    <property type="match status" value="1"/>
</dbReference>
<dbReference type="InterPro" id="IPR020904">
    <property type="entry name" value="Sc_DH/Rdtase_CS"/>
</dbReference>
<dbReference type="PROSITE" id="PS00061">
    <property type="entry name" value="ADH_SHORT"/>
    <property type="match status" value="1"/>
</dbReference>
<evidence type="ECO:0000313" key="5">
    <source>
        <dbReference type="EMBL" id="AQG82344.1"/>
    </source>
</evidence>
<reference evidence="5 6" key="1">
    <citation type="submission" date="2016-01" db="EMBL/GenBank/DDBJ databases">
        <authorList>
            <person name="Oliw E.H."/>
        </authorList>
    </citation>
    <scope>NUCLEOTIDE SEQUENCE [LARGE SCALE GENOMIC DNA]</scope>
    <source>
        <strain evidence="5 6">DY10</strain>
    </source>
</reference>
<dbReference type="Pfam" id="PF00106">
    <property type="entry name" value="adh_short"/>
    <property type="match status" value="1"/>
</dbReference>
<dbReference type="GO" id="GO:0016491">
    <property type="term" value="F:oxidoreductase activity"/>
    <property type="evidence" value="ECO:0007669"/>
    <property type="project" value="UniProtKB-KW"/>
</dbReference>
<dbReference type="InterPro" id="IPR036291">
    <property type="entry name" value="NAD(P)-bd_dom_sf"/>
</dbReference>
<dbReference type="PANTHER" id="PTHR42901:SF1">
    <property type="entry name" value="ALCOHOL DEHYDROGENASE"/>
    <property type="match status" value="1"/>
</dbReference>
<dbReference type="EMBL" id="CP014263">
    <property type="protein sequence ID" value="AQG82344.1"/>
    <property type="molecule type" value="Genomic_DNA"/>
</dbReference>
<dbReference type="STRING" id="1178516.AWR27_05600"/>
<keyword evidence="4" id="KW-0472">Membrane</keyword>
<dbReference type="Gene3D" id="3.40.50.720">
    <property type="entry name" value="NAD(P)-binding Rossmann-like Domain"/>
    <property type="match status" value="1"/>
</dbReference>
<keyword evidence="4" id="KW-1133">Transmembrane helix</keyword>
<accession>A0A1P9X3X1</accession>
<dbReference type="InterPro" id="IPR002347">
    <property type="entry name" value="SDR_fam"/>
</dbReference>
<dbReference type="PANTHER" id="PTHR42901">
    <property type="entry name" value="ALCOHOL DEHYDROGENASE"/>
    <property type="match status" value="1"/>
</dbReference>
<evidence type="ECO:0000256" key="2">
    <source>
        <dbReference type="ARBA" id="ARBA00023002"/>
    </source>
</evidence>
<comment type="similarity">
    <text evidence="1 3">Belongs to the short-chain dehydrogenases/reductases (SDR) family.</text>
</comment>
<keyword evidence="2" id="KW-0560">Oxidoreductase</keyword>
<gene>
    <name evidence="5" type="ORF">AWR27_05600</name>
</gene>
<dbReference type="Proteomes" id="UP000187941">
    <property type="component" value="Chromosome"/>
</dbReference>
<dbReference type="AlphaFoldDB" id="A0A1P9X3X1"/>
<evidence type="ECO:0000256" key="1">
    <source>
        <dbReference type="ARBA" id="ARBA00006484"/>
    </source>
</evidence>
<dbReference type="RefSeq" id="WP_077133828.1">
    <property type="nucleotide sequence ID" value="NZ_CP014263.1"/>
</dbReference>
<dbReference type="KEGG" id="smon:AWR27_05600"/>
<dbReference type="SUPFAM" id="SSF51735">
    <property type="entry name" value="NAD(P)-binding Rossmann-fold domains"/>
    <property type="match status" value="1"/>
</dbReference>
<dbReference type="OrthoDB" id="9808814at2"/>
<organism evidence="5 6">
    <name type="scientific">Spirosoma montaniterrae</name>
    <dbReference type="NCBI Taxonomy" id="1178516"/>
    <lineage>
        <taxon>Bacteria</taxon>
        <taxon>Pseudomonadati</taxon>
        <taxon>Bacteroidota</taxon>
        <taxon>Cytophagia</taxon>
        <taxon>Cytophagales</taxon>
        <taxon>Cytophagaceae</taxon>
        <taxon>Spirosoma</taxon>
    </lineage>
</organism>
<dbReference type="PRINTS" id="PR00081">
    <property type="entry name" value="GDHRDH"/>
</dbReference>
<keyword evidence="4" id="KW-0812">Transmembrane</keyword>